<name>A0A1V3SUU9_9BACT</name>
<dbReference type="Proteomes" id="UP000188586">
    <property type="component" value="Unassembled WGS sequence"/>
</dbReference>
<protein>
    <submittedName>
        <fullName evidence="1">Uncharacterized protein</fullName>
    </submittedName>
</protein>
<accession>A0A1V3SUU9</accession>
<sequence>MMELTIEEIQKRKELITEIENGVPPNLLLLAHIADFIRDSLIDAPSILVLHIQEARAHAKKVHQAYLNFFRFQPERMERPEENAYLKYLDKFQEDFIFWDSRPSTADLSSLYDKTMEFLEAYT</sequence>
<gene>
    <name evidence="1" type="ORF">BOX24_06475</name>
</gene>
<evidence type="ECO:0000313" key="2">
    <source>
        <dbReference type="Proteomes" id="UP000188586"/>
    </source>
</evidence>
<proteinExistence type="predicted"/>
<comment type="caution">
    <text evidence="1">The sequence shown here is derived from an EMBL/GenBank/DDBJ whole genome shotgun (WGS) entry which is preliminary data.</text>
</comment>
<evidence type="ECO:0000313" key="1">
    <source>
        <dbReference type="EMBL" id="OOH72639.1"/>
    </source>
</evidence>
<dbReference type="RefSeq" id="WP_077304176.1">
    <property type="nucleotide sequence ID" value="NZ_MPOJ01000011.1"/>
</dbReference>
<dbReference type="EMBL" id="MPOJ01000011">
    <property type="protein sequence ID" value="OOH72639.1"/>
    <property type="molecule type" value="Genomic_DNA"/>
</dbReference>
<dbReference type="AlphaFoldDB" id="A0A1V3SUU9"/>
<organism evidence="1 2">
    <name type="scientific">Leptospirillum ferriphilum</name>
    <dbReference type="NCBI Taxonomy" id="178606"/>
    <lineage>
        <taxon>Bacteria</taxon>
        <taxon>Pseudomonadati</taxon>
        <taxon>Nitrospirota</taxon>
        <taxon>Nitrospiria</taxon>
        <taxon>Nitrospirales</taxon>
        <taxon>Nitrospiraceae</taxon>
        <taxon>Leptospirillum</taxon>
    </lineage>
</organism>
<reference evidence="1 2" key="1">
    <citation type="submission" date="2016-11" db="EMBL/GenBank/DDBJ databases">
        <title>Comparative genomics of co-occurring bacteria in distinct bioleaching systems unravels niche-specific adaptation.</title>
        <authorList>
            <person name="Zhang X."/>
            <person name="Liu X."/>
            <person name="Yin H."/>
        </authorList>
    </citation>
    <scope>NUCLEOTIDE SEQUENCE [LARGE SCALE GENOMIC DNA]</scope>
    <source>
        <strain evidence="1 2">DX</strain>
    </source>
</reference>